<evidence type="ECO:0000313" key="1">
    <source>
        <dbReference type="EMBL" id="MCH4565570.1"/>
    </source>
</evidence>
<name>A0ABS9S0E0_9GAMM</name>
<proteinExistence type="predicted"/>
<evidence type="ECO:0000313" key="2">
    <source>
        <dbReference type="Proteomes" id="UP001202117"/>
    </source>
</evidence>
<sequence length="148" mass="15950">GFKSLALSESRCSVARWWRNWLSVAEMPEVPLSKGPDERGGVMAHQIGSRGEQGVGGPIGLLDAPFGIQEEIAHRSSLEQVAIAGLSDFPGDFQPVSRLLQLLVLDSQLFLVQLQLGYQGLGILNGTTGNIRQALTQATASHFSQDPR</sequence>
<dbReference type="Proteomes" id="UP001202117">
    <property type="component" value="Unassembled WGS sequence"/>
</dbReference>
<accession>A0ABS9S0E0</accession>
<dbReference type="EMBL" id="JAKVPY010000055">
    <property type="protein sequence ID" value="MCH4565570.1"/>
    <property type="molecule type" value="Genomic_DNA"/>
</dbReference>
<organism evidence="1 2">
    <name type="scientific">Halomonas flagellata</name>
    <dbReference type="NCBI Taxonomy" id="2920385"/>
    <lineage>
        <taxon>Bacteria</taxon>
        <taxon>Pseudomonadati</taxon>
        <taxon>Pseudomonadota</taxon>
        <taxon>Gammaproteobacteria</taxon>
        <taxon>Oceanospirillales</taxon>
        <taxon>Halomonadaceae</taxon>
        <taxon>Halomonas</taxon>
    </lineage>
</organism>
<comment type="caution">
    <text evidence="1">The sequence shown here is derived from an EMBL/GenBank/DDBJ whole genome shotgun (WGS) entry which is preliminary data.</text>
</comment>
<gene>
    <name evidence="1" type="ORF">MKP05_20965</name>
</gene>
<reference evidence="1 2" key="1">
    <citation type="submission" date="2022-02" db="EMBL/GenBank/DDBJ databases">
        <title>Halomonas fukangensis sp. nov., a halophilic bacterium isolated from a bulk soil of Kalidium foliatum at Fukang.</title>
        <authorList>
            <person name="Huang Y."/>
        </authorList>
    </citation>
    <scope>NUCLEOTIDE SEQUENCE [LARGE SCALE GENOMIC DNA]</scope>
    <source>
        <strain evidence="1 2">EGI 63088</strain>
    </source>
</reference>
<protein>
    <submittedName>
        <fullName evidence="1">Uncharacterized protein</fullName>
    </submittedName>
</protein>
<keyword evidence="2" id="KW-1185">Reference proteome</keyword>
<feature type="non-terminal residue" evidence="1">
    <location>
        <position position="1"/>
    </location>
</feature>